<proteinExistence type="predicted"/>
<gene>
    <name evidence="2" type="ORF">AQS8620_02595</name>
</gene>
<dbReference type="Proteomes" id="UP000193862">
    <property type="component" value="Unassembled WGS sequence"/>
</dbReference>
<evidence type="ECO:0000313" key="3">
    <source>
        <dbReference type="Proteomes" id="UP000193862"/>
    </source>
</evidence>
<reference evidence="2 3" key="1">
    <citation type="submission" date="2017-03" db="EMBL/GenBank/DDBJ databases">
        <authorList>
            <person name="Afonso C.L."/>
            <person name="Miller P.J."/>
            <person name="Scott M.A."/>
            <person name="Spackman E."/>
            <person name="Goraichik I."/>
            <person name="Dimitrov K.M."/>
            <person name="Suarez D.L."/>
            <person name="Swayne D.E."/>
        </authorList>
    </citation>
    <scope>NUCLEOTIDE SEQUENCE [LARGE SCALE GENOMIC DNA]</scope>
    <source>
        <strain evidence="2 3">CECT 8620</strain>
    </source>
</reference>
<evidence type="ECO:0000313" key="2">
    <source>
        <dbReference type="EMBL" id="SLN58484.1"/>
    </source>
</evidence>
<dbReference type="RefSeq" id="WP_085837318.1">
    <property type="nucleotide sequence ID" value="NZ_FWFS01000010.1"/>
</dbReference>
<dbReference type="Pfam" id="PF06568">
    <property type="entry name" value="YjiS-like"/>
    <property type="match status" value="1"/>
</dbReference>
<sequence length="77" mass="8540">MSALIQRLSLSGRSIRFSSLSLKGLWSALAQMQAVSRQRKALADLDPDLLDDIGVTASEARIEAQRPAWDVRASWTR</sequence>
<protein>
    <recommendedName>
        <fullName evidence="1">YjiS-like domain-containing protein</fullName>
    </recommendedName>
</protein>
<evidence type="ECO:0000259" key="1">
    <source>
        <dbReference type="Pfam" id="PF06568"/>
    </source>
</evidence>
<dbReference type="AlphaFoldDB" id="A0A1Y5T928"/>
<organism evidence="2 3">
    <name type="scientific">Aquimixticola soesokkakensis</name>
    <dbReference type="NCBI Taxonomy" id="1519096"/>
    <lineage>
        <taxon>Bacteria</taxon>
        <taxon>Pseudomonadati</taxon>
        <taxon>Pseudomonadota</taxon>
        <taxon>Alphaproteobacteria</taxon>
        <taxon>Rhodobacterales</taxon>
        <taxon>Paracoccaceae</taxon>
        <taxon>Aquimixticola</taxon>
    </lineage>
</organism>
<dbReference type="OrthoDB" id="8096613at2"/>
<keyword evidence="3" id="KW-1185">Reference proteome</keyword>
<dbReference type="EMBL" id="FWFS01000010">
    <property type="protein sequence ID" value="SLN58484.1"/>
    <property type="molecule type" value="Genomic_DNA"/>
</dbReference>
<name>A0A1Y5T928_9RHOB</name>
<accession>A0A1Y5T928</accession>
<feature type="domain" description="YjiS-like" evidence="1">
    <location>
        <begin position="25"/>
        <end position="61"/>
    </location>
</feature>
<dbReference type="InterPro" id="IPR009506">
    <property type="entry name" value="YjiS-like"/>
</dbReference>